<organism evidence="12 13">
    <name type="scientific">Nannocystis pusilla</name>
    <dbReference type="NCBI Taxonomy" id="889268"/>
    <lineage>
        <taxon>Bacteria</taxon>
        <taxon>Pseudomonadati</taxon>
        <taxon>Myxococcota</taxon>
        <taxon>Polyangia</taxon>
        <taxon>Nannocystales</taxon>
        <taxon>Nannocystaceae</taxon>
        <taxon>Nannocystis</taxon>
    </lineage>
</organism>
<comment type="subcellular location">
    <subcellularLocation>
        <location evidence="9">Membrane</location>
        <topology evidence="9">Single-pass type II membrane protein</topology>
    </subcellularLocation>
</comment>
<sequence>MTTPQQAQEPRPAKPEGRRSTGSVKAAAGMLVKEANRILKKYAGRIAPEPAQAIRDSADALARFREAKQWDRAEDEAERLDELLHQHASFARKSPLRETIENVGVAVLVALGLRSCLYEPFKIPSGSMMPTLVAGDHIFVNKFIYGIQIPFTTTVVGERWGHIARGDVVVFRYPIDESEDFIKRVIGLPGDTIRVDGNKVSIRREGDAEFEELKRTKLPEKCRDDSGTQQVPHCELFEETVDGHTYVVRYKTNLDPRAGARRVGSGPCPRATCW</sequence>
<evidence type="ECO:0000256" key="6">
    <source>
        <dbReference type="ARBA" id="ARBA00022801"/>
    </source>
</evidence>
<evidence type="ECO:0000256" key="2">
    <source>
        <dbReference type="ARBA" id="ARBA00009370"/>
    </source>
</evidence>
<evidence type="ECO:0000256" key="4">
    <source>
        <dbReference type="ARBA" id="ARBA00019232"/>
    </source>
</evidence>
<evidence type="ECO:0000256" key="10">
    <source>
        <dbReference type="SAM" id="MobiDB-lite"/>
    </source>
</evidence>
<dbReference type="Gene3D" id="2.10.109.10">
    <property type="entry name" value="Umud Fragment, subunit A"/>
    <property type="match status" value="1"/>
</dbReference>
<feature type="active site" evidence="7">
    <location>
        <position position="127"/>
    </location>
</feature>
<evidence type="ECO:0000259" key="11">
    <source>
        <dbReference type="Pfam" id="PF10502"/>
    </source>
</evidence>
<dbReference type="Pfam" id="PF10502">
    <property type="entry name" value="Peptidase_S26"/>
    <property type="match status" value="1"/>
</dbReference>
<dbReference type="Proteomes" id="UP001150924">
    <property type="component" value="Unassembled WGS sequence"/>
</dbReference>
<feature type="region of interest" description="Disordered" evidence="10">
    <location>
        <begin position="1"/>
        <end position="26"/>
    </location>
</feature>
<dbReference type="CDD" id="cd06530">
    <property type="entry name" value="S26_SPase_I"/>
    <property type="match status" value="1"/>
</dbReference>
<dbReference type="SUPFAM" id="SSF51306">
    <property type="entry name" value="LexA/Signal peptidase"/>
    <property type="match status" value="1"/>
</dbReference>
<dbReference type="AlphaFoldDB" id="A0A9X3IVF6"/>
<evidence type="ECO:0000313" key="12">
    <source>
        <dbReference type="EMBL" id="MCY1006222.1"/>
    </source>
</evidence>
<comment type="caution">
    <text evidence="12">The sequence shown here is derived from an EMBL/GenBank/DDBJ whole genome shotgun (WGS) entry which is preliminary data.</text>
</comment>
<evidence type="ECO:0000256" key="9">
    <source>
        <dbReference type="RuleBase" id="RU362042"/>
    </source>
</evidence>
<comment type="similarity">
    <text evidence="2 9">Belongs to the peptidase S26 family.</text>
</comment>
<dbReference type="InterPro" id="IPR019533">
    <property type="entry name" value="Peptidase_S26"/>
</dbReference>
<dbReference type="GO" id="GO:0009003">
    <property type="term" value="F:signal peptidase activity"/>
    <property type="evidence" value="ECO:0007669"/>
    <property type="project" value="UniProtKB-EC"/>
</dbReference>
<keyword evidence="6 8" id="KW-0378">Hydrolase</keyword>
<accession>A0A9X3IVF6</accession>
<evidence type="ECO:0000256" key="5">
    <source>
        <dbReference type="ARBA" id="ARBA00022670"/>
    </source>
</evidence>
<comment type="catalytic activity">
    <reaction evidence="1 8">
        <text>Cleavage of hydrophobic, N-terminal signal or leader sequences from secreted and periplasmic proteins.</text>
        <dbReference type="EC" id="3.4.21.89"/>
    </reaction>
</comment>
<dbReference type="PROSITE" id="PS00501">
    <property type="entry name" value="SPASE_I_1"/>
    <property type="match status" value="1"/>
</dbReference>
<dbReference type="PANTHER" id="PTHR43390:SF1">
    <property type="entry name" value="CHLOROPLAST PROCESSING PEPTIDASE"/>
    <property type="match status" value="1"/>
</dbReference>
<gene>
    <name evidence="12" type="primary">lepB</name>
    <name evidence="12" type="ORF">OV079_11750</name>
</gene>
<dbReference type="PRINTS" id="PR00727">
    <property type="entry name" value="LEADERPTASE"/>
</dbReference>
<name>A0A9X3IVF6_9BACT</name>
<dbReference type="InterPro" id="IPR000223">
    <property type="entry name" value="Pept_S26A_signal_pept_1"/>
</dbReference>
<reference evidence="12" key="1">
    <citation type="submission" date="2022-11" db="EMBL/GenBank/DDBJ databases">
        <title>Minimal conservation of predation-associated metabolite biosynthetic gene clusters underscores biosynthetic potential of Myxococcota including descriptions for ten novel species: Archangium lansinium sp. nov., Myxococcus landrumus sp. nov., Nannocystis bai.</title>
        <authorList>
            <person name="Ahearne A."/>
            <person name="Stevens C."/>
            <person name="Phillips K."/>
        </authorList>
    </citation>
    <scope>NUCLEOTIDE SEQUENCE</scope>
    <source>
        <strain evidence="12">Na p29</strain>
    </source>
</reference>
<dbReference type="NCBIfam" id="TIGR02227">
    <property type="entry name" value="sigpep_I_bact"/>
    <property type="match status" value="1"/>
</dbReference>
<dbReference type="PANTHER" id="PTHR43390">
    <property type="entry name" value="SIGNAL PEPTIDASE I"/>
    <property type="match status" value="1"/>
</dbReference>
<dbReference type="PROSITE" id="PS00760">
    <property type="entry name" value="SPASE_I_2"/>
    <property type="match status" value="1"/>
</dbReference>
<feature type="domain" description="Peptidase S26" evidence="11">
    <location>
        <begin position="97"/>
        <end position="233"/>
    </location>
</feature>
<dbReference type="GO" id="GO:0016020">
    <property type="term" value="C:membrane"/>
    <property type="evidence" value="ECO:0007669"/>
    <property type="project" value="UniProtKB-SubCell"/>
</dbReference>
<dbReference type="GO" id="GO:0004252">
    <property type="term" value="F:serine-type endopeptidase activity"/>
    <property type="evidence" value="ECO:0007669"/>
    <property type="project" value="InterPro"/>
</dbReference>
<dbReference type="RefSeq" id="WP_267768298.1">
    <property type="nucleotide sequence ID" value="NZ_JAPNKE010000002.1"/>
</dbReference>
<evidence type="ECO:0000313" key="13">
    <source>
        <dbReference type="Proteomes" id="UP001150924"/>
    </source>
</evidence>
<dbReference type="InterPro" id="IPR019756">
    <property type="entry name" value="Pept_S26A_signal_pept_1_Ser-AS"/>
</dbReference>
<dbReference type="InterPro" id="IPR019757">
    <property type="entry name" value="Pept_S26A_signal_pept_1_Lys-AS"/>
</dbReference>
<evidence type="ECO:0000256" key="1">
    <source>
        <dbReference type="ARBA" id="ARBA00000677"/>
    </source>
</evidence>
<feature type="active site" evidence="7">
    <location>
        <position position="183"/>
    </location>
</feature>
<evidence type="ECO:0000256" key="7">
    <source>
        <dbReference type="PIRSR" id="PIRSR600223-1"/>
    </source>
</evidence>
<dbReference type="EC" id="3.4.21.89" evidence="3 8"/>
<dbReference type="EMBL" id="JAPNKE010000002">
    <property type="protein sequence ID" value="MCY1006222.1"/>
    <property type="molecule type" value="Genomic_DNA"/>
</dbReference>
<dbReference type="InterPro" id="IPR036286">
    <property type="entry name" value="LexA/Signal_pep-like_sf"/>
</dbReference>
<evidence type="ECO:0000256" key="3">
    <source>
        <dbReference type="ARBA" id="ARBA00013208"/>
    </source>
</evidence>
<keyword evidence="5 8" id="KW-0645">Protease</keyword>
<keyword evidence="13" id="KW-1185">Reference proteome</keyword>
<evidence type="ECO:0000256" key="8">
    <source>
        <dbReference type="RuleBase" id="RU003993"/>
    </source>
</evidence>
<protein>
    <recommendedName>
        <fullName evidence="4 8">Signal peptidase I</fullName>
        <ecNumber evidence="3 8">3.4.21.89</ecNumber>
    </recommendedName>
</protein>
<proteinExistence type="inferred from homology"/>
<dbReference type="GO" id="GO:0006465">
    <property type="term" value="P:signal peptide processing"/>
    <property type="evidence" value="ECO:0007669"/>
    <property type="project" value="InterPro"/>
</dbReference>